<reference evidence="2" key="1">
    <citation type="submission" date="2005-07" db="EMBL/GenBank/DDBJ databases">
        <title>Genetic Diversity of HIV-1 in Northern Kenya.</title>
        <authorList>
            <person name="Khamadi S.A."/>
            <person name="Ochieng W."/>
            <person name="Lihana R.W."/>
            <person name="Kiptoo M.K."/>
            <person name="Kinyua J.G."/>
            <person name="Lagat N."/>
            <person name="Muriuki J."/>
            <person name="Mwangi J."/>
            <person name="Pelle R."/>
            <person name="Muigai A."/>
            <person name="Carter J."/>
            <person name="Yamada R."/>
            <person name="Mpoke S."/>
        </authorList>
    </citation>
    <scope>NUCLEOTIDE SEQUENCE</scope>
    <source>
        <strain evidence="2">MYDH062</strain>
    </source>
</reference>
<organism evidence="2">
    <name type="scientific">Human immunodeficiency virus type 1</name>
    <name type="common">HIV-1</name>
    <dbReference type="NCBI Taxonomy" id="11676"/>
    <lineage>
        <taxon>Viruses</taxon>
        <taxon>Riboviria</taxon>
        <taxon>Pararnavirae</taxon>
        <taxon>Artverviricota</taxon>
        <taxon>Revtraviricetes</taxon>
        <taxon>Ortervirales</taxon>
        <taxon>Retroviridae</taxon>
        <taxon>Orthoretrovirinae</taxon>
        <taxon>Lentivirus</taxon>
        <taxon>Lentivirus humimdef1</taxon>
    </lineage>
</organism>
<name>Q3S8K0_HV1</name>
<dbReference type="InterPro" id="IPR012337">
    <property type="entry name" value="RNaseH-like_sf"/>
</dbReference>
<feature type="non-terminal residue" evidence="2">
    <location>
        <position position="104"/>
    </location>
</feature>
<sequence length="104" mass="11839">WLSKQKFPSRNRTRNSILYTEISRKMASQSNTYSIMAVISPVATVKAACWWAGISTGISEFPTIPKVRESFESMNKAIKENHRAGKRTSCAPSRQQSKWQHSFT</sequence>
<evidence type="ECO:0000256" key="1">
    <source>
        <dbReference type="SAM" id="MobiDB-lite"/>
    </source>
</evidence>
<evidence type="ECO:0000313" key="2">
    <source>
        <dbReference type="EMBL" id="AAZ94969.1"/>
    </source>
</evidence>
<organismHost>
    <name type="scientific">Homo sapiens</name>
    <name type="common">Human</name>
    <dbReference type="NCBI Taxonomy" id="9606"/>
</organismHost>
<feature type="compositionally biased region" description="Polar residues" evidence="1">
    <location>
        <begin position="90"/>
        <end position="104"/>
    </location>
</feature>
<dbReference type="SUPFAM" id="SSF53098">
    <property type="entry name" value="Ribonuclease H-like"/>
    <property type="match status" value="1"/>
</dbReference>
<gene>
    <name evidence="2" type="primary">pol</name>
</gene>
<feature type="non-terminal residue" evidence="2">
    <location>
        <position position="1"/>
    </location>
</feature>
<dbReference type="EMBL" id="DQ149276">
    <property type="protein sequence ID" value="AAZ94969.1"/>
    <property type="molecule type" value="Genomic_DNA"/>
</dbReference>
<proteinExistence type="predicted"/>
<feature type="region of interest" description="Disordered" evidence="1">
    <location>
        <begin position="79"/>
        <end position="104"/>
    </location>
</feature>
<protein>
    <submittedName>
        <fullName evidence="2">Integrase</fullName>
    </submittedName>
</protein>
<accession>Q3S8K0</accession>